<reference evidence="1 2" key="1">
    <citation type="submission" date="2016-12" db="EMBL/GenBank/DDBJ databases">
        <authorList>
            <person name="Song W.-J."/>
            <person name="Kurnit D.M."/>
        </authorList>
    </citation>
    <scope>NUCLEOTIDE SEQUENCE [LARGE SCALE GENOMIC DNA]</scope>
    <source>
        <strain evidence="1 2">STM7296</strain>
    </source>
</reference>
<proteinExistence type="predicted"/>
<dbReference type="EMBL" id="CYGX02000014">
    <property type="protein sequence ID" value="SIT38203.1"/>
    <property type="molecule type" value="Genomic_DNA"/>
</dbReference>
<keyword evidence="2" id="KW-1185">Reference proteome</keyword>
<dbReference type="Proteomes" id="UP000187012">
    <property type="component" value="Unassembled WGS sequence"/>
</dbReference>
<sequence length="109" mass="12350">MISRSKCRPSNNPSTPFRLLIIAHQIIWAGYFSRVRMPICSRSLRSMLTWNAGSASCGMSARFATERLLDLRGIRIISDESLDTHQIANSLRSYPYHEYTLKGLATRCG</sequence>
<gene>
    <name evidence="1" type="ORF">BN2475_140060</name>
</gene>
<dbReference type="STRING" id="1247936.BN2475_140060"/>
<organism evidence="1 2">
    <name type="scientific">Paraburkholderia ribeironis</name>
    <dbReference type="NCBI Taxonomy" id="1247936"/>
    <lineage>
        <taxon>Bacteria</taxon>
        <taxon>Pseudomonadati</taxon>
        <taxon>Pseudomonadota</taxon>
        <taxon>Betaproteobacteria</taxon>
        <taxon>Burkholderiales</taxon>
        <taxon>Burkholderiaceae</taxon>
        <taxon>Paraburkholderia</taxon>
    </lineage>
</organism>
<evidence type="ECO:0000313" key="2">
    <source>
        <dbReference type="Proteomes" id="UP000187012"/>
    </source>
</evidence>
<dbReference type="AlphaFoldDB" id="A0A1N7RSW4"/>
<name>A0A1N7RSW4_9BURK</name>
<evidence type="ECO:0000313" key="1">
    <source>
        <dbReference type="EMBL" id="SIT38203.1"/>
    </source>
</evidence>
<protein>
    <submittedName>
        <fullName evidence="1">Uncharacterized protein</fullName>
    </submittedName>
</protein>
<accession>A0A1N7RSW4</accession>